<evidence type="ECO:0000259" key="6">
    <source>
        <dbReference type="Pfam" id="PF01494"/>
    </source>
</evidence>
<evidence type="ECO:0000256" key="1">
    <source>
        <dbReference type="ARBA" id="ARBA00001974"/>
    </source>
</evidence>
<dbReference type="AlphaFoldDB" id="A0A6G9YGY3"/>
<dbReference type="PANTHER" id="PTHR43004">
    <property type="entry name" value="TRK SYSTEM POTASSIUM UPTAKE PROTEIN"/>
    <property type="match status" value="1"/>
</dbReference>
<dbReference type="SUPFAM" id="SSF51905">
    <property type="entry name" value="FAD/NAD(P)-binding domain"/>
    <property type="match status" value="1"/>
</dbReference>
<dbReference type="InterPro" id="IPR036249">
    <property type="entry name" value="Thioredoxin-like_sf"/>
</dbReference>
<sequence>MTQGKIHDINVLVVGAGPTGLTLAVELARCGVTHLVIDSNAAPAVGSRGKGLQPRSLEVLDDLGVVDEMLAHGTTGLPLRMHQGPELTVELATAGSGPRPGIPYPDLVLLPEWRVEQILRDRLSGLGGEVVFGATLTSFEQDDAGVTATLDNGETVRARYLIGCDGGHSTVRRRLGATMAGRTHADQYFLVGDVRVAGLADDAAYAWFTEDGGYLAVSPLPQADGAWQFQANVVPGLDGSVPEPTLEIFRELFAARSGRTDVVLAEASWLSRYRFNARMVEHYRHGRVFLAGDAAHVHSPAGGQGMNTGIQDAYNLGWKLAATLGGASDDLLDSYELERIPVAAKVLSDSSRGFESVFALRGMRRFLRDHLIFPLVRRPAVMRRLLTKTNQLSIGYPDSPLTVAATERHRGPRPGDRAPDARGRTADGTPIRLFDLIRGTDWTVLGFGPETRGALRQLEATQVRAHLIVDSTAAANGFASVLVGTQARHLFRARLGTLILIRPDGYLAARTSDADVLVDYLAGVLPRGARRTPALV</sequence>
<evidence type="ECO:0000256" key="5">
    <source>
        <dbReference type="SAM" id="MobiDB-lite"/>
    </source>
</evidence>
<protein>
    <recommendedName>
        <fullName evidence="6">FAD-binding domain-containing protein</fullName>
    </recommendedName>
</protein>
<organism evidence="7 8">
    <name type="scientific">Nocardia arthritidis</name>
    <dbReference type="NCBI Taxonomy" id="228602"/>
    <lineage>
        <taxon>Bacteria</taxon>
        <taxon>Bacillati</taxon>
        <taxon>Actinomycetota</taxon>
        <taxon>Actinomycetes</taxon>
        <taxon>Mycobacteriales</taxon>
        <taxon>Nocardiaceae</taxon>
        <taxon>Nocardia</taxon>
    </lineage>
</organism>
<dbReference type="RefSeq" id="WP_167475014.1">
    <property type="nucleotide sequence ID" value="NZ_CP046172.1"/>
</dbReference>
<comment type="cofactor">
    <cofactor evidence="1">
        <name>FAD</name>
        <dbReference type="ChEBI" id="CHEBI:57692"/>
    </cofactor>
</comment>
<keyword evidence="3" id="KW-0285">Flavoprotein</keyword>
<gene>
    <name evidence="7" type="ORF">F5544_22270</name>
</gene>
<name>A0A6G9YGY3_9NOCA</name>
<evidence type="ECO:0000256" key="4">
    <source>
        <dbReference type="ARBA" id="ARBA00022827"/>
    </source>
</evidence>
<reference evidence="7 8" key="1">
    <citation type="journal article" date="2019" name="ACS Chem. Biol.">
        <title>Identification and Mobilization of a Cryptic Antibiotic Biosynthesis Gene Locus from a Human-Pathogenic Nocardia Isolate.</title>
        <authorList>
            <person name="Herisse M."/>
            <person name="Ishida K."/>
            <person name="Porter J.L."/>
            <person name="Howden B."/>
            <person name="Hertweck C."/>
            <person name="Stinear T.P."/>
            <person name="Pidot S.J."/>
        </authorList>
    </citation>
    <scope>NUCLEOTIDE SEQUENCE [LARGE SCALE GENOMIC DNA]</scope>
    <source>
        <strain evidence="7 8">AUSMDU00012717</strain>
    </source>
</reference>
<keyword evidence="8" id="KW-1185">Reference proteome</keyword>
<evidence type="ECO:0000256" key="3">
    <source>
        <dbReference type="ARBA" id="ARBA00022630"/>
    </source>
</evidence>
<dbReference type="PRINTS" id="PR00420">
    <property type="entry name" value="RNGMNOXGNASE"/>
</dbReference>
<evidence type="ECO:0000313" key="7">
    <source>
        <dbReference type="EMBL" id="QIS12316.1"/>
    </source>
</evidence>
<dbReference type="InterPro" id="IPR002938">
    <property type="entry name" value="FAD-bd"/>
</dbReference>
<dbReference type="Gene3D" id="3.50.50.60">
    <property type="entry name" value="FAD/NAD(P)-binding domain"/>
    <property type="match status" value="1"/>
</dbReference>
<keyword evidence="4" id="KW-0274">FAD</keyword>
<dbReference type="PANTHER" id="PTHR43004:SF19">
    <property type="entry name" value="BINDING MONOOXYGENASE, PUTATIVE (JCVI)-RELATED"/>
    <property type="match status" value="1"/>
</dbReference>
<feature type="domain" description="FAD-binding" evidence="6">
    <location>
        <begin position="9"/>
        <end position="348"/>
    </location>
</feature>
<dbReference type="GO" id="GO:0071949">
    <property type="term" value="F:FAD binding"/>
    <property type="evidence" value="ECO:0007669"/>
    <property type="project" value="InterPro"/>
</dbReference>
<evidence type="ECO:0000313" key="8">
    <source>
        <dbReference type="Proteomes" id="UP000503540"/>
    </source>
</evidence>
<proteinExistence type="inferred from homology"/>
<dbReference type="InterPro" id="IPR050641">
    <property type="entry name" value="RIFMO-like"/>
</dbReference>
<dbReference type="Gene3D" id="3.30.70.2450">
    <property type="match status" value="1"/>
</dbReference>
<dbReference type="NCBIfam" id="NF004832">
    <property type="entry name" value="PRK06184.1"/>
    <property type="match status" value="1"/>
</dbReference>
<dbReference type="InterPro" id="IPR036188">
    <property type="entry name" value="FAD/NAD-bd_sf"/>
</dbReference>
<dbReference type="Pfam" id="PF01494">
    <property type="entry name" value="FAD_binding_3"/>
    <property type="match status" value="1"/>
</dbReference>
<dbReference type="KEGG" id="nah:F5544_22270"/>
<dbReference type="EMBL" id="CP046172">
    <property type="protein sequence ID" value="QIS12316.1"/>
    <property type="molecule type" value="Genomic_DNA"/>
</dbReference>
<feature type="region of interest" description="Disordered" evidence="5">
    <location>
        <begin position="406"/>
        <end position="425"/>
    </location>
</feature>
<evidence type="ECO:0000256" key="2">
    <source>
        <dbReference type="ARBA" id="ARBA00007801"/>
    </source>
</evidence>
<dbReference type="GO" id="GO:0016709">
    <property type="term" value="F:oxidoreductase activity, acting on paired donors, with incorporation or reduction of molecular oxygen, NAD(P)H as one donor, and incorporation of one atom of oxygen"/>
    <property type="evidence" value="ECO:0007669"/>
    <property type="project" value="UniProtKB-ARBA"/>
</dbReference>
<dbReference type="SUPFAM" id="SSF52833">
    <property type="entry name" value="Thioredoxin-like"/>
    <property type="match status" value="1"/>
</dbReference>
<dbReference type="Proteomes" id="UP000503540">
    <property type="component" value="Chromosome"/>
</dbReference>
<dbReference type="Gene3D" id="3.40.30.120">
    <property type="match status" value="1"/>
</dbReference>
<comment type="similarity">
    <text evidence="2">Belongs to the PheA/TfdB FAD monooxygenase family.</text>
</comment>
<accession>A0A6G9YGY3</accession>